<evidence type="ECO:0000313" key="2">
    <source>
        <dbReference type="Proteomes" id="UP000323166"/>
    </source>
</evidence>
<organism evidence="1 2">
    <name type="scientific">Desulfallas thermosapovorans DSM 6562</name>
    <dbReference type="NCBI Taxonomy" id="1121431"/>
    <lineage>
        <taxon>Bacteria</taxon>
        <taxon>Bacillati</taxon>
        <taxon>Bacillota</taxon>
        <taxon>Clostridia</taxon>
        <taxon>Eubacteriales</taxon>
        <taxon>Desulfallaceae</taxon>
        <taxon>Desulfallas</taxon>
    </lineage>
</organism>
<comment type="caution">
    <text evidence="1">The sequence shown here is derived from an EMBL/GenBank/DDBJ whole genome shotgun (WGS) entry which is preliminary data.</text>
</comment>
<dbReference type="EMBL" id="VNHM01000002">
    <property type="protein sequence ID" value="TYO97342.1"/>
    <property type="molecule type" value="Genomic_DNA"/>
</dbReference>
<reference evidence="1 2" key="1">
    <citation type="submission" date="2019-07" db="EMBL/GenBank/DDBJ databases">
        <title>Genomic Encyclopedia of Type Strains, Phase I: the one thousand microbial genomes (KMG-I) project.</title>
        <authorList>
            <person name="Kyrpides N."/>
        </authorList>
    </citation>
    <scope>NUCLEOTIDE SEQUENCE [LARGE SCALE GENOMIC DNA]</scope>
    <source>
        <strain evidence="1 2">DSM 6562</strain>
    </source>
</reference>
<sequence length="232" mass="26093">MYNKPQINVFSPYTSGDKVQKIAQICNEENMDWRHLLDIGTSKLLRSLLDENDLEDHIRYSKCRNYADEAVQYLNDKIGNDRLRFRGIAYLLKSMCGTMFQVGYNTPCFMEPELQTNFFTPVSSSISLESFSRYCLENEITALELLDVGLSLYGVEEVTADYSPLREIAMLDADRIGSGAQAGKMLNGYLKYIGASVLDRVIVILMMTKAGTVNLLGVCGKEYSGDCHCEGH</sequence>
<accession>A0A5S4ZWT5</accession>
<evidence type="ECO:0000313" key="1">
    <source>
        <dbReference type="EMBL" id="TYO97342.1"/>
    </source>
</evidence>
<protein>
    <submittedName>
        <fullName evidence="1">Uncharacterized protein</fullName>
    </submittedName>
</protein>
<proteinExistence type="predicted"/>
<keyword evidence="2" id="KW-1185">Reference proteome</keyword>
<name>A0A5S4ZWT5_9FIRM</name>
<gene>
    <name evidence="1" type="ORF">LX24_00536</name>
</gene>
<dbReference type="AlphaFoldDB" id="A0A5S4ZWT5"/>
<dbReference type="Proteomes" id="UP000323166">
    <property type="component" value="Unassembled WGS sequence"/>
</dbReference>
<dbReference type="RefSeq" id="WP_166510587.1">
    <property type="nucleotide sequence ID" value="NZ_VNHM01000002.1"/>
</dbReference>